<evidence type="ECO:0000313" key="5">
    <source>
        <dbReference type="Proteomes" id="UP000186817"/>
    </source>
</evidence>
<gene>
    <name evidence="4" type="ORF">AK812_SmicGene23864</name>
</gene>
<keyword evidence="1" id="KW-0547">Nucleotide-binding</keyword>
<accession>A0A1Q9DG45</accession>
<sequence length="1555" mass="174863">MVRQSATVEQAVKMIRKFTPKSLVVRPPDHMTKTRGSKHMVRTYHARHRAAFTRLVTACCMEQCCEGRLFCVEDVNESMSERVRQWRKQLSDENMLVVERAESDNTWRAYTNSQHVQQQMQKIWMNMKELQDPRCFMKDVAAGTLRAKQQVHEVHVAHCVFTIEDLRSEEAQDDRRVMTILRRCHENLGHPSPARMNMLLRAAHASERVLRLAKGLRCETCDELAKPKSHHVTKLRKATEFNQQVCVDTFEQEVRDCKVHFLNVVDEATGYQMCVPLWKGMQAKHVRNAYRKHWKRWAGPPMRLFCDGGKEFEGEFEHGLSLDGTFCDSSAAYCPWQNGLCEKKGDVWKVAFSKAQVETRPRSKLEAQELIDQITCAVNSMTRKDGYAPHQHVFGRDVRTPGLASSDKDPVINSALVQGESIFERRVAFRVAARKAFLEADNDMRLRKAMEHRTRPERGPFEVGQLVFLWRKNRFDNRAHWHGPAVVIGKSGASKVWVARGTKVYRCCPEQLRALSPDQEATVKMLPADMVHIRGLVSARGAGNFYDISVLDRPPDVELSTETVPMQDVAPDEQDMGHLEAAGVGEIEPGEDPAEASGTHEAEAPVAMEHEGTPARAAPDGEESPSKQARVLAPVTPLTQMMRSDPEMVDRGRPSGSGIPVLQRVENIPVPDNDDVDEELEVHACDVDHWVVNYGRARLVRVHVAERKGVFFPTVNELPVEAQHVESVCCMVGFDRLGNKVCCEYDWKSGHAPELPVRGRFWAGHTEFVLKAGWSVKPNEQVECFEVNIKKGRKELTDHEIPSHKREGLNQAKMKEWKKLVDSGAIRVHTGEAANKLRQSLARERLLKSRFVLTEAEAGSSPLTENIKARWCVRGYLDPDLLHLDTSAPTLSAEGFAIAMQVIASRKWRLNIADVEGAFLRGDALDPKRGRLFIDLPPGGVPGVPAGSVVEAIKTIYGLADAPKAWWQCFSAKLRREKTESVSEDERRQMRGVLGAINWLVSSSRPDLAAGCSLLQQRVCDANVADIIELNKLVSQCHDNSNAYIWIRSILLEQVQFVMLSDAAWANAQSCCSQAGYMVAACDESLSSGKWGTFSVLRWKSYKQNRQTHSTLGAELLSLSRGIAEARWIRSMWCEAVHDGYALKEDHSWSSRIPITAVIDCKPVYDHVEGPMIAFKDKRVAIEMMLVKEDIASYGISLRWMATKQMIVDVLTKRGDFVSELKKQVKQASQDHTILQQVRESRGSAQEVSNWLKKRRTSASARRPSTVSERGIRLMELQDFETVGALGEGNFGLVLLLRNKETRAEYALKGLNKQHLEEYVATGIGPKASRLQSATGPARGRPDPPGMIRCCCESESGLPVEAVTAVGSDEPEPLAKPKIPQKKMVITFERRDGTEKDVEFFHRPIGLECSGTEPIVVQRVRKNTAAEKALVRVNWVVRAVDGLRAPADLMSLMQARAGELAEEPKANQVVLTFTPPDQMKLVDVTFQHQPWGVMFTKSVPVRVKGCRPESYSERLGVQKGWHLVSVDGEQLPERMTEIMQLIQEKVSTLPFRAEQ</sequence>
<feature type="region of interest" description="Disordered" evidence="2">
    <location>
        <begin position="611"/>
        <end position="632"/>
    </location>
</feature>
<evidence type="ECO:0000256" key="2">
    <source>
        <dbReference type="SAM" id="MobiDB-lite"/>
    </source>
</evidence>
<dbReference type="PANTHER" id="PTHR37984">
    <property type="entry name" value="PROTEIN CBG26694"/>
    <property type="match status" value="1"/>
</dbReference>
<dbReference type="PANTHER" id="PTHR37984:SF5">
    <property type="entry name" value="PROTEIN NYNRIN-LIKE"/>
    <property type="match status" value="1"/>
</dbReference>
<dbReference type="InterPro" id="IPR017441">
    <property type="entry name" value="Protein_kinase_ATP_BS"/>
</dbReference>
<dbReference type="GO" id="GO:0005524">
    <property type="term" value="F:ATP binding"/>
    <property type="evidence" value="ECO:0007669"/>
    <property type="project" value="UniProtKB-UniRule"/>
</dbReference>
<evidence type="ECO:0000313" key="4">
    <source>
        <dbReference type="EMBL" id="OLP94135.1"/>
    </source>
</evidence>
<dbReference type="Gene3D" id="3.30.420.10">
    <property type="entry name" value="Ribonuclease H-like superfamily/Ribonuclease H"/>
    <property type="match status" value="1"/>
</dbReference>
<dbReference type="OrthoDB" id="413361at2759"/>
<comment type="caution">
    <text evidence="4">The sequence shown here is derived from an EMBL/GenBank/DDBJ whole genome shotgun (WGS) entry which is preliminary data.</text>
</comment>
<dbReference type="Gene3D" id="3.30.200.20">
    <property type="entry name" value="Phosphorylase Kinase, domain 1"/>
    <property type="match status" value="1"/>
</dbReference>
<feature type="binding site" evidence="1">
    <location>
        <position position="1309"/>
    </location>
    <ligand>
        <name>ATP</name>
        <dbReference type="ChEBI" id="CHEBI:30616"/>
    </ligand>
</feature>
<dbReference type="InterPro" id="IPR013103">
    <property type="entry name" value="RVT_2"/>
</dbReference>
<dbReference type="InterPro" id="IPR036397">
    <property type="entry name" value="RNaseH_sf"/>
</dbReference>
<dbReference type="InterPro" id="IPR050951">
    <property type="entry name" value="Retrovirus_Pol_polyprotein"/>
</dbReference>
<dbReference type="PROSITE" id="PS00107">
    <property type="entry name" value="PROTEIN_KINASE_ATP"/>
    <property type="match status" value="1"/>
</dbReference>
<dbReference type="GO" id="GO:0003676">
    <property type="term" value="F:nucleic acid binding"/>
    <property type="evidence" value="ECO:0007669"/>
    <property type="project" value="InterPro"/>
</dbReference>
<dbReference type="SUPFAM" id="SSF56112">
    <property type="entry name" value="Protein kinase-like (PK-like)"/>
    <property type="match status" value="1"/>
</dbReference>
<reference evidence="4 5" key="1">
    <citation type="submission" date="2016-02" db="EMBL/GenBank/DDBJ databases">
        <title>Genome analysis of coral dinoflagellate symbionts highlights evolutionary adaptations to a symbiotic lifestyle.</title>
        <authorList>
            <person name="Aranda M."/>
            <person name="Li Y."/>
            <person name="Liew Y.J."/>
            <person name="Baumgarten S."/>
            <person name="Simakov O."/>
            <person name="Wilson M."/>
            <person name="Piel J."/>
            <person name="Ashoor H."/>
            <person name="Bougouffa S."/>
            <person name="Bajic V.B."/>
            <person name="Ryu T."/>
            <person name="Ravasi T."/>
            <person name="Bayer T."/>
            <person name="Micklem G."/>
            <person name="Kim H."/>
            <person name="Bhak J."/>
            <person name="Lajeunesse T.C."/>
            <person name="Voolstra C.R."/>
        </authorList>
    </citation>
    <scope>NUCLEOTIDE SEQUENCE [LARGE SCALE GENOMIC DNA]</scope>
    <source>
        <strain evidence="4 5">CCMP2467</strain>
    </source>
</reference>
<dbReference type="Pfam" id="PF07727">
    <property type="entry name" value="RVT_2"/>
    <property type="match status" value="1"/>
</dbReference>
<dbReference type="PROSITE" id="PS50994">
    <property type="entry name" value="INTEGRASE"/>
    <property type="match status" value="1"/>
</dbReference>
<feature type="domain" description="Integrase catalytic" evidence="3">
    <location>
        <begin position="236"/>
        <end position="397"/>
    </location>
</feature>
<dbReference type="InterPro" id="IPR001584">
    <property type="entry name" value="Integrase_cat-core"/>
</dbReference>
<dbReference type="InterPro" id="IPR011009">
    <property type="entry name" value="Kinase-like_dom_sf"/>
</dbReference>
<proteinExistence type="predicted"/>
<name>A0A1Q9DG45_SYMMI</name>
<evidence type="ECO:0000259" key="3">
    <source>
        <dbReference type="PROSITE" id="PS50994"/>
    </source>
</evidence>
<protein>
    <recommendedName>
        <fullName evidence="3">Integrase catalytic domain-containing protein</fullName>
    </recommendedName>
</protein>
<dbReference type="SUPFAM" id="SSF53098">
    <property type="entry name" value="Ribonuclease H-like"/>
    <property type="match status" value="1"/>
</dbReference>
<dbReference type="InterPro" id="IPR012337">
    <property type="entry name" value="RNaseH-like_sf"/>
</dbReference>
<keyword evidence="1" id="KW-0067">ATP-binding</keyword>
<dbReference type="Proteomes" id="UP000186817">
    <property type="component" value="Unassembled WGS sequence"/>
</dbReference>
<keyword evidence="5" id="KW-1185">Reference proteome</keyword>
<evidence type="ECO:0000256" key="1">
    <source>
        <dbReference type="PROSITE-ProRule" id="PRU10141"/>
    </source>
</evidence>
<dbReference type="GO" id="GO:0015074">
    <property type="term" value="P:DNA integration"/>
    <property type="evidence" value="ECO:0007669"/>
    <property type="project" value="InterPro"/>
</dbReference>
<organism evidence="4 5">
    <name type="scientific">Symbiodinium microadriaticum</name>
    <name type="common">Dinoflagellate</name>
    <name type="synonym">Zooxanthella microadriatica</name>
    <dbReference type="NCBI Taxonomy" id="2951"/>
    <lineage>
        <taxon>Eukaryota</taxon>
        <taxon>Sar</taxon>
        <taxon>Alveolata</taxon>
        <taxon>Dinophyceae</taxon>
        <taxon>Suessiales</taxon>
        <taxon>Symbiodiniaceae</taxon>
        <taxon>Symbiodinium</taxon>
    </lineage>
</organism>
<dbReference type="EMBL" id="LSRX01000555">
    <property type="protein sequence ID" value="OLP94135.1"/>
    <property type="molecule type" value="Genomic_DNA"/>
</dbReference>